<gene>
    <name evidence="1" type="ORF">J2W25_001953</name>
</gene>
<comment type="caution">
    <text evidence="1">The sequence shown here is derived from an EMBL/GenBank/DDBJ whole genome shotgun (WGS) entry which is preliminary data.</text>
</comment>
<name>A0AAW8DUE3_9BURK</name>
<protein>
    <submittedName>
        <fullName evidence="1">Uncharacterized protein</fullName>
    </submittedName>
</protein>
<evidence type="ECO:0000313" key="1">
    <source>
        <dbReference type="EMBL" id="MDP9922932.1"/>
    </source>
</evidence>
<accession>A0AAW8DUE3</accession>
<dbReference type="EMBL" id="JAUSRR010000003">
    <property type="protein sequence ID" value="MDP9922932.1"/>
    <property type="molecule type" value="Genomic_DNA"/>
</dbReference>
<organism evidence="1 2">
    <name type="scientific">Variovorax boronicumulans</name>
    <dbReference type="NCBI Taxonomy" id="436515"/>
    <lineage>
        <taxon>Bacteria</taxon>
        <taxon>Pseudomonadati</taxon>
        <taxon>Pseudomonadota</taxon>
        <taxon>Betaproteobacteria</taxon>
        <taxon>Burkholderiales</taxon>
        <taxon>Comamonadaceae</taxon>
        <taxon>Variovorax</taxon>
    </lineage>
</organism>
<dbReference type="RefSeq" id="WP_307692798.1">
    <property type="nucleotide sequence ID" value="NZ_JAUSRS010000003.1"/>
</dbReference>
<proteinExistence type="predicted"/>
<dbReference type="AlphaFoldDB" id="A0AAW8DUE3"/>
<evidence type="ECO:0000313" key="2">
    <source>
        <dbReference type="Proteomes" id="UP001244295"/>
    </source>
</evidence>
<dbReference type="Proteomes" id="UP001244295">
    <property type="component" value="Unassembled WGS sequence"/>
</dbReference>
<reference evidence="1" key="1">
    <citation type="submission" date="2023-07" db="EMBL/GenBank/DDBJ databases">
        <title>Sorghum-associated microbial communities from plants grown in Nebraska, USA.</title>
        <authorList>
            <person name="Schachtman D."/>
        </authorList>
    </citation>
    <scope>NUCLEOTIDE SEQUENCE</scope>
    <source>
        <strain evidence="1">DS2795</strain>
    </source>
</reference>
<sequence>MFLYMRMTEMFSDHLSTTGAYPEKFILSTGLHRQYLRDWVRMRQLVTTRIDPTNHMGVPIEISDITPNVMVAADGAEVSLVSPEA</sequence>